<comment type="caution">
    <text evidence="4">The sequence shown here is derived from an EMBL/GenBank/DDBJ whole genome shotgun (WGS) entry which is preliminary data.</text>
</comment>
<organism evidence="4 5">
    <name type="scientific">Solidesulfovibrio fructosivorans JJ]</name>
    <dbReference type="NCBI Taxonomy" id="596151"/>
    <lineage>
        <taxon>Bacteria</taxon>
        <taxon>Pseudomonadati</taxon>
        <taxon>Thermodesulfobacteriota</taxon>
        <taxon>Desulfovibrionia</taxon>
        <taxon>Desulfovibrionales</taxon>
        <taxon>Desulfovibrionaceae</taxon>
        <taxon>Solidesulfovibrio</taxon>
    </lineage>
</organism>
<dbReference type="InterPro" id="IPR009004">
    <property type="entry name" value="Transposase_Mu_C"/>
</dbReference>
<evidence type="ECO:0000259" key="2">
    <source>
        <dbReference type="PROSITE" id="PS50994"/>
    </source>
</evidence>
<dbReference type="PANTHER" id="PTHR35004">
    <property type="entry name" value="TRANSPOSASE RV3428C-RELATED"/>
    <property type="match status" value="1"/>
</dbReference>
<dbReference type="Gene3D" id="3.30.420.10">
    <property type="entry name" value="Ribonuclease H-like superfamily/Ribonuclease H"/>
    <property type="match status" value="1"/>
</dbReference>
<dbReference type="EMBL" id="AECZ01000006">
    <property type="protein sequence ID" value="EFL52008.1"/>
    <property type="molecule type" value="Genomic_DNA"/>
</dbReference>
<feature type="region of interest" description="Disordered" evidence="1">
    <location>
        <begin position="243"/>
        <end position="262"/>
    </location>
</feature>
<feature type="domain" description="HTH Mu-type" evidence="3">
    <location>
        <begin position="2"/>
        <end position="67"/>
    </location>
</feature>
<dbReference type="InterPro" id="IPR036388">
    <property type="entry name" value="WH-like_DNA-bd_sf"/>
</dbReference>
<feature type="domain" description="Integrase catalytic" evidence="2">
    <location>
        <begin position="255"/>
        <end position="439"/>
    </location>
</feature>
<feature type="region of interest" description="Disordered" evidence="1">
    <location>
        <begin position="614"/>
        <end position="638"/>
    </location>
</feature>
<dbReference type="GO" id="GO:0015074">
    <property type="term" value="P:DNA integration"/>
    <property type="evidence" value="ECO:0007669"/>
    <property type="project" value="InterPro"/>
</dbReference>
<evidence type="ECO:0000256" key="1">
    <source>
        <dbReference type="SAM" id="MobiDB-lite"/>
    </source>
</evidence>
<dbReference type="GO" id="GO:0003677">
    <property type="term" value="F:DNA binding"/>
    <property type="evidence" value="ECO:0007669"/>
    <property type="project" value="InterPro"/>
</dbReference>
<feature type="compositionally biased region" description="Basic and acidic residues" evidence="1">
    <location>
        <begin position="628"/>
        <end position="638"/>
    </location>
</feature>
<dbReference type="Gene3D" id="1.10.10.10">
    <property type="entry name" value="Winged helix-like DNA-binding domain superfamily/Winged helix DNA-binding domain"/>
    <property type="match status" value="1"/>
</dbReference>
<gene>
    <name evidence="4" type="ORF">DesfrDRAFT_1177</name>
</gene>
<dbReference type="OrthoDB" id="5676324at2"/>
<dbReference type="InterPro" id="IPR036397">
    <property type="entry name" value="RNaseH_sf"/>
</dbReference>
<dbReference type="Pfam" id="PF09299">
    <property type="entry name" value="Mu-transpos_C"/>
    <property type="match status" value="1"/>
</dbReference>
<accession>E1JU78</accession>
<dbReference type="STRING" id="596151.DesfrDRAFT_1177"/>
<dbReference type="eggNOG" id="COG2801">
    <property type="taxonomic scope" value="Bacteria"/>
</dbReference>
<dbReference type="InterPro" id="IPR009061">
    <property type="entry name" value="DNA-bd_dom_put_sf"/>
</dbReference>
<evidence type="ECO:0000313" key="5">
    <source>
        <dbReference type="Proteomes" id="UP000006250"/>
    </source>
</evidence>
<dbReference type="SUPFAM" id="SSF46955">
    <property type="entry name" value="Putative DNA-binding domain"/>
    <property type="match status" value="1"/>
</dbReference>
<dbReference type="InterPro" id="IPR003314">
    <property type="entry name" value="Mu-type_HTH"/>
</dbReference>
<dbReference type="SUPFAM" id="SSF50610">
    <property type="entry name" value="mu transposase, C-terminal domain"/>
    <property type="match status" value="1"/>
</dbReference>
<dbReference type="Pfam" id="PF00665">
    <property type="entry name" value="rve"/>
    <property type="match status" value="1"/>
</dbReference>
<protein>
    <submittedName>
        <fullName evidence="4">Transposase-like Mu</fullName>
    </submittedName>
</protein>
<dbReference type="InterPro" id="IPR012337">
    <property type="entry name" value="RNaseH-like_sf"/>
</dbReference>
<dbReference type="InterPro" id="IPR015378">
    <property type="entry name" value="Transposase-like_Mu_C"/>
</dbReference>
<keyword evidence="5" id="KW-1185">Reference proteome</keyword>
<evidence type="ECO:0000259" key="3">
    <source>
        <dbReference type="PROSITE" id="PS51702"/>
    </source>
</evidence>
<proteinExistence type="predicted"/>
<sequence length="703" mass="77995">MMQDTVTAKEIARALGKSGRAVQLRAGKESWSFEQSACRGGKRRLYHLRSLPEDVRQAFAAAMLAGSPGPVTPPTVSTVSVPATAAPATMPSPLSKLTRHQRETALARLAFVREIEHATPLVGKEKAIRNLLAAATDKTLVPRLAKLIQVANDRMAAGRGLSRRRLYDWCSKFAEGGEAALAPRHQGQDMGVPDWAPAFLAIWQRPQKPTVADAYKQFADAWEGMPPSIFAVRRFLAKMADPDREAGRDTGNALLKRRPHKRRSTAELWPTDVYTADGTTFDAEIQHPIHGQPFKAEVTFVLDVATRRCVGMSIGEAESAGTVLDALRMACLFGGIPALFYTDNGPGYVNNIMLTPGSGMLDRLGIEAVRAIPGRPQGKGLMERAVKTLCDPLSKRLPSCSHADMDGDAAHKIFKITRADLKKRAASRLLPTWEAFKAALLARVEEYNATPHRGLPRIEDQTSGRRRHLSPNEAWQRFVERGFEPFRVPEAVRDELFMPGIPRKVRNGEVRLFNNTYFSEALADFHGDFVDVRYDIWDASKVYCWTTRGEMICTARLDGNSIDYFPKNQVEAARERRAKGQVARLAGKIARIAPGATVKLPEAPQDITLVADAVTPPAPELPDPPAPEPRDVVPADSGKRPLFLSEQDRYTWLMRHRDGWTEGDQAWMDAYVRSPAYADLHDFYRYEGIAWDGGNVPHRAQTK</sequence>
<dbReference type="PROSITE" id="PS51702">
    <property type="entry name" value="HTH_MU"/>
    <property type="match status" value="1"/>
</dbReference>
<dbReference type="PROSITE" id="PS50994">
    <property type="entry name" value="INTEGRASE"/>
    <property type="match status" value="1"/>
</dbReference>
<dbReference type="Proteomes" id="UP000006250">
    <property type="component" value="Unassembled WGS sequence"/>
</dbReference>
<dbReference type="AlphaFoldDB" id="E1JU78"/>
<evidence type="ECO:0000313" key="4">
    <source>
        <dbReference type="EMBL" id="EFL52008.1"/>
    </source>
</evidence>
<dbReference type="InterPro" id="IPR001584">
    <property type="entry name" value="Integrase_cat-core"/>
</dbReference>
<dbReference type="Gene3D" id="2.30.30.130">
    <property type="entry name" value="Transposase, Mu, C-terminal"/>
    <property type="match status" value="1"/>
</dbReference>
<dbReference type="PANTHER" id="PTHR35004:SF6">
    <property type="entry name" value="TRANSPOSASE"/>
    <property type="match status" value="1"/>
</dbReference>
<dbReference type="SUPFAM" id="SSF53098">
    <property type="entry name" value="Ribonuclease H-like"/>
    <property type="match status" value="1"/>
</dbReference>
<reference evidence="4 5" key="1">
    <citation type="submission" date="2010-08" db="EMBL/GenBank/DDBJ databases">
        <title>The draft genome of Desulfovibrio fructosovorans JJ.</title>
        <authorList>
            <consortium name="US DOE Joint Genome Institute (JGI-PGF)"/>
            <person name="Lucas S."/>
            <person name="Copeland A."/>
            <person name="Lapidus A."/>
            <person name="Cheng J.-F."/>
            <person name="Bruce D."/>
            <person name="Goodwin L."/>
            <person name="Pitluck S."/>
            <person name="Land M.L."/>
            <person name="Hauser L."/>
            <person name="Chang Y.-J."/>
            <person name="Jeffries C."/>
            <person name="Wall J.D."/>
            <person name="Stahl D.A."/>
            <person name="Arkin A.P."/>
            <person name="Dehal P."/>
            <person name="Stolyar S.M."/>
            <person name="Hazen T.C."/>
            <person name="Woyke T.J."/>
        </authorList>
    </citation>
    <scope>NUCLEOTIDE SEQUENCE [LARGE SCALE GENOMIC DNA]</scope>
    <source>
        <strain evidence="4 5">JJ</strain>
    </source>
</reference>
<dbReference type="RefSeq" id="WP_005992021.1">
    <property type="nucleotide sequence ID" value="NZ_AECZ01000006.1"/>
</dbReference>
<feature type="compositionally biased region" description="Pro residues" evidence="1">
    <location>
        <begin position="616"/>
        <end position="627"/>
    </location>
</feature>
<name>E1JU78_SOLFR</name>